<protein>
    <recommendedName>
        <fullName evidence="2 8">Spore cortex-lytic enzyme</fullName>
    </recommendedName>
</protein>
<dbReference type="InterPro" id="IPR014224">
    <property type="entry name" value="Spore_cortex_SleB"/>
</dbReference>
<evidence type="ECO:0000256" key="3">
    <source>
        <dbReference type="ARBA" id="ARBA00022544"/>
    </source>
</evidence>
<dbReference type="AlphaFoldDB" id="A0A1H8CFR5"/>
<evidence type="ECO:0000313" key="14">
    <source>
        <dbReference type="Proteomes" id="UP000199158"/>
    </source>
</evidence>
<keyword evidence="10" id="KW-1133">Transmembrane helix</keyword>
<proteinExistence type="inferred from homology"/>
<dbReference type="InterPro" id="IPR002477">
    <property type="entry name" value="Peptidoglycan-bd-like"/>
</dbReference>
<keyword evidence="14" id="KW-1185">Reference proteome</keyword>
<dbReference type="STRING" id="474960.SAMN05216180_2098"/>
<dbReference type="InterPro" id="IPR011105">
    <property type="entry name" value="Cell_wall_hydrolase_SleB"/>
</dbReference>
<dbReference type="NCBIfam" id="TIGR02869">
    <property type="entry name" value="spore_SleB"/>
    <property type="match status" value="1"/>
</dbReference>
<keyword evidence="3" id="KW-0309">Germination</keyword>
<dbReference type="GO" id="GO:0016787">
    <property type="term" value="F:hydrolase activity"/>
    <property type="evidence" value="ECO:0007669"/>
    <property type="project" value="UniProtKB-KW"/>
</dbReference>
<evidence type="ECO:0000259" key="12">
    <source>
        <dbReference type="Pfam" id="PF07486"/>
    </source>
</evidence>
<organism evidence="13 14">
    <name type="scientific">Hydrogenoanaerobacterium saccharovorans</name>
    <dbReference type="NCBI Taxonomy" id="474960"/>
    <lineage>
        <taxon>Bacteria</taxon>
        <taxon>Bacillati</taxon>
        <taxon>Bacillota</taxon>
        <taxon>Clostridia</taxon>
        <taxon>Eubacteriales</taxon>
        <taxon>Oscillospiraceae</taxon>
        <taxon>Hydrogenoanaerobacterium</taxon>
    </lineage>
</organism>
<dbReference type="RefSeq" id="WP_092754713.1">
    <property type="nucleotide sequence ID" value="NZ_FOCG01000002.1"/>
</dbReference>
<evidence type="ECO:0000256" key="1">
    <source>
        <dbReference type="ARBA" id="ARBA00007010"/>
    </source>
</evidence>
<evidence type="ECO:0000256" key="4">
    <source>
        <dbReference type="ARBA" id="ARBA00022729"/>
    </source>
</evidence>
<dbReference type="EMBL" id="FOCG01000002">
    <property type="protein sequence ID" value="SEM93923.1"/>
    <property type="molecule type" value="Genomic_DNA"/>
</dbReference>
<dbReference type="GO" id="GO:0009847">
    <property type="term" value="P:spore germination"/>
    <property type="evidence" value="ECO:0007669"/>
    <property type="project" value="UniProtKB-UniRule"/>
</dbReference>
<evidence type="ECO:0000256" key="5">
    <source>
        <dbReference type="ARBA" id="ARBA00022801"/>
    </source>
</evidence>
<dbReference type="OrthoDB" id="9785345at2"/>
<feature type="transmembrane region" description="Helical" evidence="10">
    <location>
        <begin position="7"/>
        <end position="28"/>
    </location>
</feature>
<feature type="domain" description="Peptidoglycan binding-like" evidence="11">
    <location>
        <begin position="45"/>
        <end position="101"/>
    </location>
</feature>
<accession>A0A1H8CFR5</accession>
<feature type="domain" description="Cell wall hydrolase SleB" evidence="12">
    <location>
        <begin position="144"/>
        <end position="242"/>
    </location>
</feature>
<evidence type="ECO:0000256" key="10">
    <source>
        <dbReference type="SAM" id="Phobius"/>
    </source>
</evidence>
<keyword evidence="5" id="KW-0378">Hydrolase</keyword>
<comment type="similarity">
    <text evidence="1">Belongs to the SleB family.</text>
</comment>
<keyword evidence="4" id="KW-0732">Signal</keyword>
<evidence type="ECO:0000256" key="8">
    <source>
        <dbReference type="NCBIfam" id="TIGR02869"/>
    </source>
</evidence>
<keyword evidence="6" id="KW-0749">Sporulation</keyword>
<keyword evidence="10" id="KW-0472">Membrane</keyword>
<dbReference type="Gene3D" id="1.10.101.10">
    <property type="entry name" value="PGBD-like superfamily/PGBD"/>
    <property type="match status" value="1"/>
</dbReference>
<dbReference type="Pfam" id="PF07486">
    <property type="entry name" value="Hydrolase_2"/>
    <property type="match status" value="1"/>
</dbReference>
<gene>
    <name evidence="13" type="ORF">SAMN05216180_2098</name>
</gene>
<dbReference type="GO" id="GO:0030435">
    <property type="term" value="P:sporulation resulting in formation of a cellular spore"/>
    <property type="evidence" value="ECO:0007669"/>
    <property type="project" value="UniProtKB-KW"/>
</dbReference>
<reference evidence="13 14" key="1">
    <citation type="submission" date="2016-10" db="EMBL/GenBank/DDBJ databases">
        <authorList>
            <person name="de Groot N.N."/>
        </authorList>
    </citation>
    <scope>NUCLEOTIDE SEQUENCE [LARGE SCALE GENOMIC DNA]</scope>
    <source>
        <strain evidence="13 14">CGMCC 1.5070</strain>
    </source>
</reference>
<evidence type="ECO:0000259" key="11">
    <source>
        <dbReference type="Pfam" id="PF01471"/>
    </source>
</evidence>
<keyword evidence="10" id="KW-0812">Transmembrane</keyword>
<evidence type="ECO:0000313" key="13">
    <source>
        <dbReference type="EMBL" id="SEM93923.1"/>
    </source>
</evidence>
<sequence>MTQKIISVLKLMILVALNVLMIGLVTYANTTPLANVDVLSRLGSRGSEVKQIQTKLKQWGYMTGAVDGIYGAETEKGVRYFQKKNGLQVDGIAGPQTLRAMGISSTSSGSSGSSSGSSSGGGVGGYSDSDYRLLARVISAESRGELYEGQVAVGAVIINRVKHTSFPNTLSGVIYQPGAFTAITDGQIHEAVSDSAYRAAKDAMNGWDASGGAIYYYNPDKTSNKWMRTRPVIKRIGKHVFCK</sequence>
<dbReference type="InterPro" id="IPR042047">
    <property type="entry name" value="SleB_dom1"/>
</dbReference>
<keyword evidence="7" id="KW-0961">Cell wall biogenesis/degradation</keyword>
<dbReference type="Proteomes" id="UP000199158">
    <property type="component" value="Unassembled WGS sequence"/>
</dbReference>
<dbReference type="InterPro" id="IPR036365">
    <property type="entry name" value="PGBD-like_sf"/>
</dbReference>
<evidence type="ECO:0000256" key="9">
    <source>
        <dbReference type="SAM" id="MobiDB-lite"/>
    </source>
</evidence>
<dbReference type="GO" id="GO:0071555">
    <property type="term" value="P:cell wall organization"/>
    <property type="evidence" value="ECO:0007669"/>
    <property type="project" value="UniProtKB-KW"/>
</dbReference>
<name>A0A1H8CFR5_9FIRM</name>
<dbReference type="Gene3D" id="6.20.240.60">
    <property type="match status" value="1"/>
</dbReference>
<dbReference type="InterPro" id="IPR036366">
    <property type="entry name" value="PGBDSf"/>
</dbReference>
<dbReference type="SUPFAM" id="SSF47090">
    <property type="entry name" value="PGBD-like"/>
    <property type="match status" value="1"/>
</dbReference>
<evidence type="ECO:0000256" key="2">
    <source>
        <dbReference type="ARBA" id="ARBA00018364"/>
    </source>
</evidence>
<dbReference type="Pfam" id="PF01471">
    <property type="entry name" value="PG_binding_1"/>
    <property type="match status" value="1"/>
</dbReference>
<dbReference type="Gene3D" id="1.10.10.2520">
    <property type="entry name" value="Cell wall hydrolase SleB, domain 1"/>
    <property type="match status" value="1"/>
</dbReference>
<feature type="compositionally biased region" description="Low complexity" evidence="9">
    <location>
        <begin position="103"/>
        <end position="117"/>
    </location>
</feature>
<evidence type="ECO:0000256" key="7">
    <source>
        <dbReference type="ARBA" id="ARBA00023316"/>
    </source>
</evidence>
<feature type="region of interest" description="Disordered" evidence="9">
    <location>
        <begin position="103"/>
        <end position="124"/>
    </location>
</feature>
<evidence type="ECO:0000256" key="6">
    <source>
        <dbReference type="ARBA" id="ARBA00022969"/>
    </source>
</evidence>